<dbReference type="PIRSF" id="PIRSF005644">
    <property type="entry name" value="Hdrgns_mtr_HypE"/>
    <property type="match status" value="1"/>
</dbReference>
<dbReference type="SUPFAM" id="SSF56042">
    <property type="entry name" value="PurM C-terminal domain-like"/>
    <property type="match status" value="1"/>
</dbReference>
<feature type="domain" description="PurM-like N-terminal" evidence="2">
    <location>
        <begin position="43"/>
        <end position="154"/>
    </location>
</feature>
<evidence type="ECO:0000259" key="3">
    <source>
        <dbReference type="Pfam" id="PF02769"/>
    </source>
</evidence>
<dbReference type="InterPro" id="IPR036676">
    <property type="entry name" value="PurM-like_C_sf"/>
</dbReference>
<protein>
    <submittedName>
        <fullName evidence="4">Hydrogenase expression/formation protein HypE</fullName>
    </submittedName>
</protein>
<dbReference type="Gene3D" id="3.90.650.10">
    <property type="entry name" value="PurM-like C-terminal domain"/>
    <property type="match status" value="1"/>
</dbReference>
<organism evidence="4 5">
    <name type="scientific">Streptomyces formicae</name>
    <dbReference type="NCBI Taxonomy" id="1616117"/>
    <lineage>
        <taxon>Bacteria</taxon>
        <taxon>Bacillati</taxon>
        <taxon>Actinomycetota</taxon>
        <taxon>Actinomycetes</taxon>
        <taxon>Kitasatosporales</taxon>
        <taxon>Streptomycetaceae</taxon>
        <taxon>Streptomyces</taxon>
    </lineage>
</organism>
<dbReference type="InterPro" id="IPR010918">
    <property type="entry name" value="PurM-like_C_dom"/>
</dbReference>
<dbReference type="Pfam" id="PF00586">
    <property type="entry name" value="AIRS"/>
    <property type="match status" value="1"/>
</dbReference>
<accession>A0ABY3WK01</accession>
<feature type="domain" description="PurM-like C-terminal" evidence="3">
    <location>
        <begin position="166"/>
        <end position="315"/>
    </location>
</feature>
<reference evidence="4 5" key="1">
    <citation type="submission" date="2021-03" db="EMBL/GenBank/DDBJ databases">
        <title>Complete genome of Streptomyces formicae strain 1H-GS9 (DSM 100524).</title>
        <authorList>
            <person name="Atanasov K.E."/>
            <person name="Altabella T."/>
            <person name="Ferrer A."/>
        </authorList>
    </citation>
    <scope>NUCLEOTIDE SEQUENCE [LARGE SCALE GENOMIC DNA]</scope>
    <source>
        <strain evidence="4 5">1H-GS9</strain>
    </source>
</reference>
<dbReference type="PANTHER" id="PTHR30303:SF0">
    <property type="entry name" value="CARBAMOYL DEHYDRATASE HYPE"/>
    <property type="match status" value="1"/>
</dbReference>
<evidence type="ECO:0000313" key="5">
    <source>
        <dbReference type="Proteomes" id="UP000828924"/>
    </source>
</evidence>
<dbReference type="InterPro" id="IPR016188">
    <property type="entry name" value="PurM-like_N"/>
</dbReference>
<proteinExistence type="inferred from homology"/>
<name>A0ABY3WK01_9ACTN</name>
<evidence type="ECO:0000259" key="2">
    <source>
        <dbReference type="Pfam" id="PF00586"/>
    </source>
</evidence>
<dbReference type="RefSeq" id="WP_242331651.1">
    <property type="nucleotide sequence ID" value="NZ_CP071872.1"/>
</dbReference>
<gene>
    <name evidence="4" type="primary">hypE</name>
    <name evidence="4" type="ORF">J4032_16750</name>
</gene>
<dbReference type="CDD" id="cd02197">
    <property type="entry name" value="HypE"/>
    <property type="match status" value="1"/>
</dbReference>
<evidence type="ECO:0000313" key="4">
    <source>
        <dbReference type="EMBL" id="UNM12947.1"/>
    </source>
</evidence>
<dbReference type="SUPFAM" id="SSF55326">
    <property type="entry name" value="PurM N-terminal domain-like"/>
    <property type="match status" value="1"/>
</dbReference>
<dbReference type="Pfam" id="PF02769">
    <property type="entry name" value="AIRS_C"/>
    <property type="match status" value="1"/>
</dbReference>
<dbReference type="PANTHER" id="PTHR30303">
    <property type="entry name" value="HYDROGENASE ISOENZYMES FORMATION PROTEIN HYPE"/>
    <property type="match status" value="1"/>
</dbReference>
<dbReference type="NCBIfam" id="TIGR02124">
    <property type="entry name" value="hypE"/>
    <property type="match status" value="1"/>
</dbReference>
<keyword evidence="5" id="KW-1185">Reference proteome</keyword>
<sequence length="342" mass="36215">MSASTATSTEEIVLDHGTGAKLSQELVQLIAETLGDVYVGIMEDSAILPVGSDRIAMTTDSFVVDPPFFGNGDIGKIAVCGTVNDLAVAGARPKYLTLGMILETGLPMERLIQVLVSVRETAREAGVQIVGGDTKVVRKGEADQLYLNTAGVGVFEREPLSMADVRSGDKVILSGPIGNHTVHLLSIREGLGFEQRVDSDCAPLNNLIEGVLAKAPAGAVRSMRDVTRGGLSAVLHEYAGKLGRTVRVDETSLPIQHETAMAADMLGINPLHCANEGCLAIFVDPAAEAEVLEALRALRYGEHAVTIGEISEDPEGLVLLRDADGRETQLEELLGAELPRLC</sequence>
<dbReference type="Proteomes" id="UP000828924">
    <property type="component" value="Chromosome"/>
</dbReference>
<dbReference type="EMBL" id="CP071872">
    <property type="protein sequence ID" value="UNM12947.1"/>
    <property type="molecule type" value="Genomic_DNA"/>
</dbReference>
<dbReference type="InterPro" id="IPR011854">
    <property type="entry name" value="HypE"/>
</dbReference>
<dbReference type="InterPro" id="IPR036921">
    <property type="entry name" value="PurM-like_N_sf"/>
</dbReference>
<comment type="similarity">
    <text evidence="1">Belongs to the HypE family.</text>
</comment>
<evidence type="ECO:0000256" key="1">
    <source>
        <dbReference type="ARBA" id="ARBA00006243"/>
    </source>
</evidence>
<dbReference type="Gene3D" id="3.30.1330.10">
    <property type="entry name" value="PurM-like, N-terminal domain"/>
    <property type="match status" value="1"/>
</dbReference>